<dbReference type="CDD" id="cd11393">
    <property type="entry name" value="bHLH_AtbHLH_like"/>
    <property type="match status" value="1"/>
</dbReference>
<dbReference type="GO" id="GO:0003677">
    <property type="term" value="F:DNA binding"/>
    <property type="evidence" value="ECO:0007669"/>
    <property type="project" value="UniProtKB-KW"/>
</dbReference>
<evidence type="ECO:0000256" key="4">
    <source>
        <dbReference type="ARBA" id="ARBA00023163"/>
    </source>
</evidence>
<feature type="domain" description="BHLH" evidence="7">
    <location>
        <begin position="47"/>
        <end position="99"/>
    </location>
</feature>
<keyword evidence="4" id="KW-0804">Transcription</keyword>
<dbReference type="GO" id="GO:0005634">
    <property type="term" value="C:nucleus"/>
    <property type="evidence" value="ECO:0007669"/>
    <property type="project" value="UniProtKB-SubCell"/>
</dbReference>
<keyword evidence="5" id="KW-0539">Nucleus</keyword>
<accession>A0A1R3G6K0</accession>
<dbReference type="InterPro" id="IPR036638">
    <property type="entry name" value="HLH_DNA-bd_sf"/>
</dbReference>
<keyword evidence="2" id="KW-0805">Transcription regulation</keyword>
<evidence type="ECO:0000313" key="9">
    <source>
        <dbReference type="Proteomes" id="UP000188268"/>
    </source>
</evidence>
<evidence type="ECO:0000256" key="1">
    <source>
        <dbReference type="ARBA" id="ARBA00004123"/>
    </source>
</evidence>
<evidence type="ECO:0000256" key="3">
    <source>
        <dbReference type="ARBA" id="ARBA00023125"/>
    </source>
</evidence>
<reference evidence="8 9" key="1">
    <citation type="submission" date="2013-09" db="EMBL/GenBank/DDBJ databases">
        <title>Corchorus capsularis genome sequencing.</title>
        <authorList>
            <person name="Alam M."/>
            <person name="Haque M.S."/>
            <person name="Islam M.S."/>
            <person name="Emdad E.M."/>
            <person name="Islam M.M."/>
            <person name="Ahmed B."/>
            <person name="Halim A."/>
            <person name="Hossen Q.M.M."/>
            <person name="Hossain M.Z."/>
            <person name="Ahmed R."/>
            <person name="Khan M.M."/>
            <person name="Islam R."/>
            <person name="Rashid M.M."/>
            <person name="Khan S.A."/>
            <person name="Rahman M.S."/>
            <person name="Alam M."/>
        </authorList>
    </citation>
    <scope>NUCLEOTIDE SEQUENCE [LARGE SCALE GENOMIC DNA]</scope>
    <source>
        <strain evidence="9">cv. CVL-1</strain>
        <tissue evidence="8">Whole seedling</tissue>
    </source>
</reference>
<comment type="caution">
    <text evidence="8">The sequence shown here is derived from an EMBL/GenBank/DDBJ whole genome shotgun (WGS) entry which is preliminary data.</text>
</comment>
<keyword evidence="3" id="KW-0238">DNA-binding</keyword>
<dbReference type="EMBL" id="AWWV01015144">
    <property type="protein sequence ID" value="OMO53718.1"/>
    <property type="molecule type" value="Genomic_DNA"/>
</dbReference>
<dbReference type="PROSITE" id="PS50888">
    <property type="entry name" value="BHLH"/>
    <property type="match status" value="1"/>
</dbReference>
<dbReference type="GO" id="GO:0046983">
    <property type="term" value="F:protein dimerization activity"/>
    <property type="evidence" value="ECO:0007669"/>
    <property type="project" value="InterPro"/>
</dbReference>
<dbReference type="Pfam" id="PF00010">
    <property type="entry name" value="HLH"/>
    <property type="match status" value="1"/>
</dbReference>
<dbReference type="InterPro" id="IPR011598">
    <property type="entry name" value="bHLH_dom"/>
</dbReference>
<name>A0A1R3G6K0_COCAP</name>
<feature type="coiled-coil region" evidence="6">
    <location>
        <begin position="89"/>
        <end position="119"/>
    </location>
</feature>
<dbReference type="Gramene" id="OMO53718">
    <property type="protein sequence ID" value="OMO53718"/>
    <property type="gene ID" value="CCACVL1_28410"/>
</dbReference>
<evidence type="ECO:0000313" key="8">
    <source>
        <dbReference type="EMBL" id="OMO53718.1"/>
    </source>
</evidence>
<dbReference type="SMART" id="SM00353">
    <property type="entry name" value="HLH"/>
    <property type="match status" value="1"/>
</dbReference>
<dbReference type="GO" id="GO:0009960">
    <property type="term" value="P:endosperm development"/>
    <property type="evidence" value="ECO:0007669"/>
    <property type="project" value="InterPro"/>
</dbReference>
<sequence>MADYSDKLIPPWSQFSPLETAAAAIVDEIEKGSSCRRPKEANTKKNLIVTESMKKERDRRGKMAQNYDLLQSMLPTLTLLPKANREMILAETTTYIQSLEEEIKRLEELKKNSSSDQAKLLKGKIHLFDSDRNSSINVTVSSNVAFFGIQSVNRPRLVTDIFMVFDYHKAEVLAANVAVNQKQLTLTLTAVVNGNGENTIEKIKRDILNL</sequence>
<dbReference type="Proteomes" id="UP000188268">
    <property type="component" value="Unassembled WGS sequence"/>
</dbReference>
<dbReference type="SUPFAM" id="SSF47459">
    <property type="entry name" value="HLH, helix-loop-helix DNA-binding domain"/>
    <property type="match status" value="1"/>
</dbReference>
<dbReference type="OMA" id="LVTDIFM"/>
<dbReference type="Gene3D" id="4.10.280.10">
    <property type="entry name" value="Helix-loop-helix DNA-binding domain"/>
    <property type="match status" value="1"/>
</dbReference>
<gene>
    <name evidence="8" type="ORF">CCACVL1_28410</name>
</gene>
<evidence type="ECO:0000259" key="7">
    <source>
        <dbReference type="PROSITE" id="PS50888"/>
    </source>
</evidence>
<evidence type="ECO:0000256" key="2">
    <source>
        <dbReference type="ARBA" id="ARBA00023015"/>
    </source>
</evidence>
<keyword evidence="9" id="KW-1185">Reference proteome</keyword>
<dbReference type="GO" id="GO:0003700">
    <property type="term" value="F:DNA-binding transcription factor activity"/>
    <property type="evidence" value="ECO:0007669"/>
    <property type="project" value="InterPro"/>
</dbReference>
<evidence type="ECO:0000256" key="6">
    <source>
        <dbReference type="SAM" id="Coils"/>
    </source>
</evidence>
<proteinExistence type="predicted"/>
<organism evidence="8 9">
    <name type="scientific">Corchorus capsularis</name>
    <name type="common">Jute</name>
    <dbReference type="NCBI Taxonomy" id="210143"/>
    <lineage>
        <taxon>Eukaryota</taxon>
        <taxon>Viridiplantae</taxon>
        <taxon>Streptophyta</taxon>
        <taxon>Embryophyta</taxon>
        <taxon>Tracheophyta</taxon>
        <taxon>Spermatophyta</taxon>
        <taxon>Magnoliopsida</taxon>
        <taxon>eudicotyledons</taxon>
        <taxon>Gunneridae</taxon>
        <taxon>Pentapetalae</taxon>
        <taxon>rosids</taxon>
        <taxon>malvids</taxon>
        <taxon>Malvales</taxon>
        <taxon>Malvaceae</taxon>
        <taxon>Grewioideae</taxon>
        <taxon>Apeibeae</taxon>
        <taxon>Corchorus</taxon>
    </lineage>
</organism>
<dbReference type="PANTHER" id="PTHR46772:SF6">
    <property type="entry name" value="BHLH DOMAIN-CONTAINING PROTEIN"/>
    <property type="match status" value="1"/>
</dbReference>
<dbReference type="InterPro" id="IPR044278">
    <property type="entry name" value="BHLH95-like"/>
</dbReference>
<dbReference type="PANTHER" id="PTHR46772">
    <property type="entry name" value="BHLH DOMAIN-CONTAINING PROTEIN"/>
    <property type="match status" value="1"/>
</dbReference>
<dbReference type="AlphaFoldDB" id="A0A1R3G6K0"/>
<keyword evidence="6" id="KW-0175">Coiled coil</keyword>
<evidence type="ECO:0000256" key="5">
    <source>
        <dbReference type="ARBA" id="ARBA00023242"/>
    </source>
</evidence>
<dbReference type="InterPro" id="IPR045239">
    <property type="entry name" value="bHLH95_bHLH"/>
</dbReference>
<protein>
    <recommendedName>
        <fullName evidence="7">BHLH domain-containing protein</fullName>
    </recommendedName>
</protein>
<comment type="subcellular location">
    <subcellularLocation>
        <location evidence="1">Nucleus</location>
    </subcellularLocation>
</comment>
<dbReference type="OrthoDB" id="1927122at2759"/>